<proteinExistence type="inferred from homology"/>
<feature type="domain" description="TonB-dependent receptor-like beta-barrel" evidence="6">
    <location>
        <begin position="387"/>
        <end position="846"/>
    </location>
</feature>
<keyword evidence="3" id="KW-0998">Cell outer membrane</keyword>
<dbReference type="EMBL" id="SWCJ01000008">
    <property type="protein sequence ID" value="TKB54520.1"/>
    <property type="molecule type" value="Genomic_DNA"/>
</dbReference>
<evidence type="ECO:0000256" key="2">
    <source>
        <dbReference type="ARBA" id="ARBA00023136"/>
    </source>
</evidence>
<dbReference type="InterPro" id="IPR012910">
    <property type="entry name" value="Plug_dom"/>
</dbReference>
<evidence type="ECO:0000259" key="7">
    <source>
        <dbReference type="Pfam" id="PF07715"/>
    </source>
</evidence>
<evidence type="ECO:0000256" key="5">
    <source>
        <dbReference type="SAM" id="SignalP"/>
    </source>
</evidence>
<name>A0A4U1BMK3_9GAMM</name>
<keyword evidence="5" id="KW-0732">Signal</keyword>
<evidence type="ECO:0000259" key="6">
    <source>
        <dbReference type="Pfam" id="PF00593"/>
    </source>
</evidence>
<evidence type="ECO:0000256" key="1">
    <source>
        <dbReference type="ARBA" id="ARBA00004442"/>
    </source>
</evidence>
<dbReference type="GO" id="GO:0009279">
    <property type="term" value="C:cell outer membrane"/>
    <property type="evidence" value="ECO:0007669"/>
    <property type="project" value="UniProtKB-SubCell"/>
</dbReference>
<dbReference type="AlphaFoldDB" id="A0A4U1BMK3"/>
<dbReference type="RefSeq" id="WP_136863655.1">
    <property type="nucleotide sequence ID" value="NZ_SWCJ01000008.1"/>
</dbReference>
<dbReference type="Pfam" id="PF07715">
    <property type="entry name" value="Plug"/>
    <property type="match status" value="1"/>
</dbReference>
<dbReference type="Gene3D" id="2.170.130.10">
    <property type="entry name" value="TonB-dependent receptor, plug domain"/>
    <property type="match status" value="1"/>
</dbReference>
<evidence type="ECO:0000313" key="9">
    <source>
        <dbReference type="Proteomes" id="UP000305675"/>
    </source>
</evidence>
<protein>
    <submittedName>
        <fullName evidence="8">TonB-dependent receptor</fullName>
    </submittedName>
</protein>
<keyword evidence="2 4" id="KW-0472">Membrane</keyword>
<dbReference type="InterPro" id="IPR000531">
    <property type="entry name" value="Beta-barrel_TonB"/>
</dbReference>
<organism evidence="8 9">
    <name type="scientific">Ferrimonas aestuarii</name>
    <dbReference type="NCBI Taxonomy" id="2569539"/>
    <lineage>
        <taxon>Bacteria</taxon>
        <taxon>Pseudomonadati</taxon>
        <taxon>Pseudomonadota</taxon>
        <taxon>Gammaproteobacteria</taxon>
        <taxon>Alteromonadales</taxon>
        <taxon>Ferrimonadaceae</taxon>
        <taxon>Ferrimonas</taxon>
    </lineage>
</organism>
<keyword evidence="4" id="KW-0798">TonB box</keyword>
<keyword evidence="8" id="KW-0675">Receptor</keyword>
<accession>A0A4U1BMK3</accession>
<feature type="chain" id="PRO_5020428619" evidence="5">
    <location>
        <begin position="28"/>
        <end position="877"/>
    </location>
</feature>
<dbReference type="Gene3D" id="2.40.170.20">
    <property type="entry name" value="TonB-dependent receptor, beta-barrel domain"/>
    <property type="match status" value="1"/>
</dbReference>
<dbReference type="PANTHER" id="PTHR40980">
    <property type="entry name" value="PLUG DOMAIN-CONTAINING PROTEIN"/>
    <property type="match status" value="1"/>
</dbReference>
<sequence>MKSQPTFKLGQAAVAVLAALSSAPAWADEQQQTNADDFPVERIVVTGRLQRTASEVTEERRESPQVADLMGADQIARTGDSDAASALRRVTGLTLKDGKFIYVRGLGERYSSTSLNGALVPSPDPTRSVIPLDMFPASIIQSLSVQKSADPTKSATFGGGHVDIRTKAIPNDTFFKVSVGGQYNSQNSNDRLAAPGGGDDWYGEDDGTRAMPSSISNAFNTYGGVSVTDIFRVVGDADQAQAINQQLALDMNRDNTISAHDTDPGFRGSLAFGDSYDLDTGSDYIFGFMSGLYYKRQSENYEKEEYELVNKQGDLNSSSVVKGTDDIVQWSAMWNMGLELTEDHKIETFTTYLRDTSDDASISLDETLDTINEDQALQRYAIDYEERTLLSNQIRGEHFFPYLWDLEARWQYTDARAERYAPNELNYKYSVVEGADGQLVSRNIARRSDAAVYRYSDLEDDTENYGYEFTLPIEFRNSVLRLTGGYNYFERARESYSTRLSFDASRYQTDNLIGEFDEVFSDANIQNPDNGFALLDTTSETDDYIAAQMIDAGFFAFDWNFDDVWRITGGVRYEDFRQVVLPLTQEGEVSDEGGRNDIVDYARAEDDWFPSIAATWNFNDEMQLRLAYSMTLVRPDLREVAPVRFQDPVTGFDMVGNSALQSSDIQNFDLRWEWYLESGSNLSLGGFYKLFDAPIESVQVVTEQDTLLTFQNAEDGWIYGVEGEFYQRLGVFNEDSEILDGFFIAGNLTLSDSEIEIRPSGNIDPTNTKRRMTGHSEYVANFQVSFDSPDAMHSATLVYNVFGERIAYAGTGGLDDVYEQPFHSLDFTYSFYPTDSSSLKLKVKNLLGQDSEYEQENHRVFWKDSGTEYTLTFAYQY</sequence>
<reference evidence="8 9" key="1">
    <citation type="submission" date="2019-04" db="EMBL/GenBank/DDBJ databases">
        <authorList>
            <person name="Hwang J.C."/>
        </authorList>
    </citation>
    <scope>NUCLEOTIDE SEQUENCE [LARGE SCALE GENOMIC DNA]</scope>
    <source>
        <strain evidence="8 9">IMCC35002</strain>
    </source>
</reference>
<feature type="domain" description="TonB-dependent receptor plug" evidence="7">
    <location>
        <begin position="60"/>
        <end position="151"/>
    </location>
</feature>
<dbReference type="InterPro" id="IPR037066">
    <property type="entry name" value="Plug_dom_sf"/>
</dbReference>
<comment type="similarity">
    <text evidence="4">Belongs to the TonB-dependent receptor family.</text>
</comment>
<dbReference type="Proteomes" id="UP000305675">
    <property type="component" value="Unassembled WGS sequence"/>
</dbReference>
<evidence type="ECO:0000256" key="4">
    <source>
        <dbReference type="RuleBase" id="RU003357"/>
    </source>
</evidence>
<dbReference type="PANTHER" id="PTHR40980:SF5">
    <property type="entry name" value="TONB-DEPENDENT RECEPTOR"/>
    <property type="match status" value="1"/>
</dbReference>
<dbReference type="SUPFAM" id="SSF56935">
    <property type="entry name" value="Porins"/>
    <property type="match status" value="1"/>
</dbReference>
<evidence type="ECO:0000256" key="3">
    <source>
        <dbReference type="ARBA" id="ARBA00023237"/>
    </source>
</evidence>
<gene>
    <name evidence="8" type="ORF">FCL42_11960</name>
</gene>
<comment type="subcellular location">
    <subcellularLocation>
        <location evidence="1 4">Cell outer membrane</location>
    </subcellularLocation>
</comment>
<comment type="caution">
    <text evidence="8">The sequence shown here is derived from an EMBL/GenBank/DDBJ whole genome shotgun (WGS) entry which is preliminary data.</text>
</comment>
<keyword evidence="9" id="KW-1185">Reference proteome</keyword>
<feature type="signal peptide" evidence="5">
    <location>
        <begin position="1"/>
        <end position="27"/>
    </location>
</feature>
<evidence type="ECO:0000313" key="8">
    <source>
        <dbReference type="EMBL" id="TKB54520.1"/>
    </source>
</evidence>
<dbReference type="Pfam" id="PF00593">
    <property type="entry name" value="TonB_dep_Rec_b-barrel"/>
    <property type="match status" value="1"/>
</dbReference>
<dbReference type="OrthoDB" id="9768470at2"/>
<dbReference type="InterPro" id="IPR036942">
    <property type="entry name" value="Beta-barrel_TonB_sf"/>
</dbReference>